<dbReference type="EMBL" id="MT141407">
    <property type="protein sequence ID" value="QJA60398.1"/>
    <property type="molecule type" value="Genomic_DNA"/>
</dbReference>
<evidence type="ECO:0000313" key="2">
    <source>
        <dbReference type="EMBL" id="QJA75950.1"/>
    </source>
</evidence>
<accession>A0A6M3K0U7</accession>
<sequence length="88" mass="9883">MWDIKGRDHPLTNFKGDSVFNDVETVPGETQGGGGPLGCIDIDPRLQDVLSSLSMVPMFMRNQASRDLVEFEIQGSLYLFYRDTSLKE</sequence>
<reference evidence="2" key="1">
    <citation type="submission" date="2020-03" db="EMBL/GenBank/DDBJ databases">
        <title>The deep terrestrial virosphere.</title>
        <authorList>
            <person name="Holmfeldt K."/>
            <person name="Nilsson E."/>
            <person name="Simone D."/>
            <person name="Lopez-Fernandez M."/>
            <person name="Wu X."/>
            <person name="de Brujin I."/>
            <person name="Lundin D."/>
            <person name="Andersson A."/>
            <person name="Bertilsson S."/>
            <person name="Dopson M."/>
        </authorList>
    </citation>
    <scope>NUCLEOTIDE SEQUENCE</scope>
    <source>
        <strain evidence="2">MM415A01647</strain>
        <strain evidence="1">MM415B01121</strain>
    </source>
</reference>
<dbReference type="EMBL" id="MT142195">
    <property type="protein sequence ID" value="QJA75950.1"/>
    <property type="molecule type" value="Genomic_DNA"/>
</dbReference>
<organism evidence="2">
    <name type="scientific">viral metagenome</name>
    <dbReference type="NCBI Taxonomy" id="1070528"/>
    <lineage>
        <taxon>unclassified sequences</taxon>
        <taxon>metagenomes</taxon>
        <taxon>organismal metagenomes</taxon>
    </lineage>
</organism>
<protein>
    <submittedName>
        <fullName evidence="2">Uncharacterized protein</fullName>
    </submittedName>
</protein>
<gene>
    <name evidence="2" type="ORF">MM415A01647_0007</name>
    <name evidence="1" type="ORF">MM415B01121_0016</name>
</gene>
<proteinExistence type="predicted"/>
<name>A0A6M3K0U7_9ZZZZ</name>
<evidence type="ECO:0000313" key="1">
    <source>
        <dbReference type="EMBL" id="QJA60398.1"/>
    </source>
</evidence>
<dbReference type="AlphaFoldDB" id="A0A6M3K0U7"/>